<organism evidence="1 2">
    <name type="scientific">Halomonas urmiana</name>
    <dbReference type="NCBI Taxonomy" id="490901"/>
    <lineage>
        <taxon>Bacteria</taxon>
        <taxon>Pseudomonadati</taxon>
        <taxon>Pseudomonadota</taxon>
        <taxon>Gammaproteobacteria</taxon>
        <taxon>Oceanospirillales</taxon>
        <taxon>Halomonadaceae</taxon>
        <taxon>Halomonas</taxon>
    </lineage>
</organism>
<accession>A0A5R8LZ50</accession>
<proteinExistence type="predicted"/>
<comment type="caution">
    <text evidence="1">The sequence shown here is derived from an EMBL/GenBank/DDBJ whole genome shotgun (WGS) entry which is preliminary data.</text>
</comment>
<dbReference type="AlphaFoldDB" id="A0A5R8LZ50"/>
<evidence type="ECO:0000313" key="2">
    <source>
        <dbReference type="Proteomes" id="UP000306973"/>
    </source>
</evidence>
<name>A0A5R8LZ50_9GAMM</name>
<dbReference type="EMBL" id="VBUI01000120">
    <property type="protein sequence ID" value="TLF42682.1"/>
    <property type="molecule type" value="Genomic_DNA"/>
</dbReference>
<feature type="non-terminal residue" evidence="1">
    <location>
        <position position="77"/>
    </location>
</feature>
<reference evidence="1 2" key="1">
    <citation type="journal article" date="2007" name="Int. J. Syst. Evol. Microbiol.">
        <title>Halomonas saccharevitans sp. nov., Halomonas arcis sp. nov. and Halomonas subterranea sp. nov., halophilic bacteria isolated from hypersaline environments of China.</title>
        <authorList>
            <person name="Xu X.W."/>
            <person name="Wu Y.H."/>
            <person name="Zhou Z."/>
            <person name="Wang C.S."/>
            <person name="Zhou Y.G."/>
            <person name="Zhang H.B."/>
            <person name="Wang Y."/>
            <person name="Wu M."/>
        </authorList>
    </citation>
    <scope>NUCLEOTIDE SEQUENCE [LARGE SCALE GENOMIC DNA]</scope>
    <source>
        <strain evidence="1 2">TBZ3</strain>
    </source>
</reference>
<dbReference type="Proteomes" id="UP000306973">
    <property type="component" value="Unassembled WGS sequence"/>
</dbReference>
<feature type="non-terminal residue" evidence="1">
    <location>
        <position position="1"/>
    </location>
</feature>
<sequence length="77" mass="8620">LNALTKPQLITVENNSYPVNLRIGYTLLKGEISNLDQFENLLCSAFKTALPTNQEDCEIEQRASIDMPVIELINPTV</sequence>
<evidence type="ECO:0000313" key="1">
    <source>
        <dbReference type="EMBL" id="TLF42682.1"/>
    </source>
</evidence>
<keyword evidence="2" id="KW-1185">Reference proteome</keyword>
<gene>
    <name evidence="1" type="ORF">FEI13_19010</name>
</gene>
<protein>
    <submittedName>
        <fullName evidence="1">Diguanylate phosphodiesterase</fullName>
    </submittedName>
</protein>
<dbReference type="RefSeq" id="WP_204758437.1">
    <property type="nucleotide sequence ID" value="NZ_VBUI01000120.1"/>
</dbReference>